<evidence type="ECO:0000256" key="12">
    <source>
        <dbReference type="SAM" id="Phobius"/>
    </source>
</evidence>
<dbReference type="PANTHER" id="PTHR11351">
    <property type="entry name" value="ACYL-COA DESATURASE"/>
    <property type="match status" value="1"/>
</dbReference>
<dbReference type="PRINTS" id="PR00075">
    <property type="entry name" value="FACDDSATRASE"/>
</dbReference>
<evidence type="ECO:0000256" key="1">
    <source>
        <dbReference type="ARBA" id="ARBA00004141"/>
    </source>
</evidence>
<dbReference type="GeneID" id="108738800"/>
<keyword evidence="10 11" id="KW-0275">Fatty acid biosynthesis</keyword>
<reference evidence="14" key="1">
    <citation type="submission" date="2025-08" db="UniProtKB">
        <authorList>
            <consortium name="RefSeq"/>
        </authorList>
    </citation>
    <scope>IDENTIFICATION</scope>
    <source>
        <tissue evidence="14">Entire body</tissue>
    </source>
</reference>
<protein>
    <submittedName>
        <fullName evidence="14">Acyl-CoA Delta(11) desaturase-like isoform X1</fullName>
    </submittedName>
</protein>
<comment type="domain">
    <text evidence="11">The histidine box domains are involved in binding the catalytic metal ions.</text>
</comment>
<dbReference type="KEGG" id="apln:108738800"/>
<evidence type="ECO:0000313" key="13">
    <source>
        <dbReference type="Proteomes" id="UP000192223"/>
    </source>
</evidence>
<evidence type="ECO:0000256" key="9">
    <source>
        <dbReference type="ARBA" id="ARBA00023136"/>
    </source>
</evidence>
<accession>A0A1W4X677</accession>
<dbReference type="Proteomes" id="UP000192223">
    <property type="component" value="Unplaced"/>
</dbReference>
<proteinExistence type="inferred from homology"/>
<keyword evidence="5" id="KW-0276">Fatty acid metabolism</keyword>
<evidence type="ECO:0000256" key="10">
    <source>
        <dbReference type="ARBA" id="ARBA00023160"/>
    </source>
</evidence>
<comment type="subcellular location">
    <subcellularLocation>
        <location evidence="1">Membrane</location>
        <topology evidence="1">Multi-pass membrane protein</topology>
    </subcellularLocation>
</comment>
<dbReference type="InParanoid" id="A0A1W4X677"/>
<gene>
    <name evidence="14" type="primary">LOC108738800</name>
</gene>
<keyword evidence="13" id="KW-1185">Reference proteome</keyword>
<keyword evidence="9 12" id="KW-0472">Membrane</keyword>
<evidence type="ECO:0000256" key="3">
    <source>
        <dbReference type="ARBA" id="ARBA00022516"/>
    </source>
</evidence>
<feature type="transmembrane region" description="Helical" evidence="12">
    <location>
        <begin position="57"/>
        <end position="76"/>
    </location>
</feature>
<organism evidence="13 14">
    <name type="scientific">Agrilus planipennis</name>
    <name type="common">Emerald ash borer</name>
    <name type="synonym">Agrilus marcopoli</name>
    <dbReference type="NCBI Taxonomy" id="224129"/>
    <lineage>
        <taxon>Eukaryota</taxon>
        <taxon>Metazoa</taxon>
        <taxon>Ecdysozoa</taxon>
        <taxon>Arthropoda</taxon>
        <taxon>Hexapoda</taxon>
        <taxon>Insecta</taxon>
        <taxon>Pterygota</taxon>
        <taxon>Neoptera</taxon>
        <taxon>Endopterygota</taxon>
        <taxon>Coleoptera</taxon>
        <taxon>Polyphaga</taxon>
        <taxon>Elateriformia</taxon>
        <taxon>Buprestoidea</taxon>
        <taxon>Buprestidae</taxon>
        <taxon>Agrilinae</taxon>
        <taxon>Agrilus</taxon>
    </lineage>
</organism>
<dbReference type="RefSeq" id="XP_018327888.1">
    <property type="nucleotide sequence ID" value="XM_018472386.2"/>
</dbReference>
<dbReference type="OrthoDB" id="10260134at2759"/>
<dbReference type="GO" id="GO:0005789">
    <property type="term" value="C:endoplasmic reticulum membrane"/>
    <property type="evidence" value="ECO:0007669"/>
    <property type="project" value="TreeGrafter"/>
</dbReference>
<dbReference type="GO" id="GO:0006636">
    <property type="term" value="P:unsaturated fatty acid biosynthetic process"/>
    <property type="evidence" value="ECO:0007669"/>
    <property type="project" value="TreeGrafter"/>
</dbReference>
<evidence type="ECO:0000256" key="4">
    <source>
        <dbReference type="ARBA" id="ARBA00022692"/>
    </source>
</evidence>
<evidence type="ECO:0000256" key="5">
    <source>
        <dbReference type="ARBA" id="ARBA00022832"/>
    </source>
</evidence>
<evidence type="ECO:0000256" key="8">
    <source>
        <dbReference type="ARBA" id="ARBA00023098"/>
    </source>
</evidence>
<name>A0A1W4X677_AGRPL</name>
<dbReference type="AlphaFoldDB" id="A0A1W4X677"/>
<keyword evidence="4 11" id="KW-0812">Transmembrane</keyword>
<comment type="similarity">
    <text evidence="2 11">Belongs to the fatty acid desaturase type 1 family.</text>
</comment>
<keyword evidence="7 11" id="KW-0560">Oxidoreductase</keyword>
<dbReference type="STRING" id="224129.A0A1W4X677"/>
<keyword evidence="6 12" id="KW-1133">Transmembrane helix</keyword>
<comment type="cofactor">
    <cofactor evidence="11">
        <name>Fe(2+)</name>
        <dbReference type="ChEBI" id="CHEBI:29033"/>
    </cofactor>
</comment>
<evidence type="ECO:0000256" key="6">
    <source>
        <dbReference type="ARBA" id="ARBA00022989"/>
    </source>
</evidence>
<dbReference type="InterPro" id="IPR015876">
    <property type="entry name" value="Acyl-CoA_DS"/>
</dbReference>
<evidence type="ECO:0000256" key="7">
    <source>
        <dbReference type="ARBA" id="ARBA00023002"/>
    </source>
</evidence>
<dbReference type="GO" id="GO:0004768">
    <property type="term" value="F:stearoyl-CoA 9-desaturase activity"/>
    <property type="evidence" value="ECO:0007669"/>
    <property type="project" value="TreeGrafter"/>
</dbReference>
<feature type="transmembrane region" description="Helical" evidence="12">
    <location>
        <begin position="28"/>
        <end position="51"/>
    </location>
</feature>
<evidence type="ECO:0000256" key="11">
    <source>
        <dbReference type="RuleBase" id="RU000581"/>
    </source>
</evidence>
<evidence type="ECO:0000256" key="2">
    <source>
        <dbReference type="ARBA" id="ARBA00009295"/>
    </source>
</evidence>
<keyword evidence="8" id="KW-0443">Lipid metabolism</keyword>
<dbReference type="PANTHER" id="PTHR11351:SF21">
    <property type="entry name" value="GH07782P"/>
    <property type="match status" value="1"/>
</dbReference>
<dbReference type="GO" id="GO:0005506">
    <property type="term" value="F:iron ion binding"/>
    <property type="evidence" value="ECO:0007669"/>
    <property type="project" value="TreeGrafter"/>
</dbReference>
<dbReference type="FunCoup" id="A0A1W4X677">
    <property type="interactions" value="67"/>
</dbReference>
<sequence>MVLIMVELTTILSKMIFRHLNFETKIKWVNSISIILIHLLAILGFFTFDYITKWRTFLWGLFVGGLGGFGVTAGAHRLWSHRSYKAKLPLRIFLMLCFSIAGQNNLYNWVRDHRVHHKFSETVADPHNANRGFFFSHVGWLMMKKHPQVIEKGKKINMDDLFEDPVAAFLIRNFWWLKLMMCFFAPSVVPHVFWGETWYWSVYSQAVCRYVLNLNFTWLVNSIAHMWGNRPYDKAISPSENFVVSLLSIGEGWHNYHHTFPWDYRAAELGKFSVTTFWLNLFAKIGWAYDLKIPSDNLVRMIAENRGDGTYVANNHLAHAEIHDLDINGNIRLRRT</sequence>
<dbReference type="CDD" id="cd03505">
    <property type="entry name" value="Delta9-FADS-like"/>
    <property type="match status" value="1"/>
</dbReference>
<keyword evidence="3 11" id="KW-0444">Lipid biosynthesis</keyword>
<evidence type="ECO:0000313" key="14">
    <source>
        <dbReference type="RefSeq" id="XP_018327888.1"/>
    </source>
</evidence>